<organism evidence="12 13">
    <name type="scientific">Fusarium longipes</name>
    <dbReference type="NCBI Taxonomy" id="694270"/>
    <lineage>
        <taxon>Eukaryota</taxon>
        <taxon>Fungi</taxon>
        <taxon>Dikarya</taxon>
        <taxon>Ascomycota</taxon>
        <taxon>Pezizomycotina</taxon>
        <taxon>Sordariomycetes</taxon>
        <taxon>Hypocreomycetidae</taxon>
        <taxon>Hypocreales</taxon>
        <taxon>Nectriaceae</taxon>
        <taxon>Fusarium</taxon>
    </lineage>
</organism>
<evidence type="ECO:0000313" key="13">
    <source>
        <dbReference type="Proteomes" id="UP000266234"/>
    </source>
</evidence>
<dbReference type="GO" id="GO:0031380">
    <property type="term" value="C:nuclear RNA-directed RNA polymerase complex"/>
    <property type="evidence" value="ECO:0007669"/>
    <property type="project" value="TreeGrafter"/>
</dbReference>
<sequence>MNTKRPLFEFPKGSQDTLAQKHIPKRTVSHNSNEMAFQLRPSWSSWPSLTVRLERMPASTTTSNLWDWFSKQGEIAYMDVNASPESPHRSQGQVRFEPPPKKDFWGAGTYRVPHPDPGRSPEYIELVIYLSRNVPEGFIKSPVCRDRHHPIVTKLYPTALEFGTMLEENSMKILKSISGPVGERKLRLELNLKFKELTVFFPIEVMIRGKRIVRQHKIVIYFSAIKNIYQTTTDDGFSALVLPLEAPPKYYWKTHNVRSTFSDDVKVWSATESWNRATDITKEVGLHMQFPISLNNDFKDSGFIDLGRWTTLRFILDEKTEEVKDLNRQLVNALHDFNITARIRDDFKATHGAHAEMWKHLDHQVSNKGHNASQTLSLFYEDPVVYLPFEVRYQLEVCISRGQLNEHKITKEFLDKLATMPAVKAKECLEFAAARVLEEVHPMTMDPMSIFDSQRDSEDNYISIPRIPPYCGLVRKAVITPTTVRYSTPTIEVSNRVMRRYKHIPDRFLRVQFTEESEKGRIGVNKDQNDEVYKKVLRTMYEGIRVGGRLYEFLAFGNSQLRTNGAYFFCPTEHISCDEIRRWMGQFSHIKVVAKYAARLGQCFSTTRNVRGISSPETLQIPDIDRNGHCFTDGAGKISTFLAKFIAEDMALDVCADPSAFQFRMGGCKGVLTIWPEDAKGLEVHVRESQKKFESESKGLEIIRCARLATATLNRQTITILECLGVPTRSFTALLDQQLGQYELAMRDNDVAIEMLDKFRDEQQTHSCLADLLRAEFKTEKLQEPFVVNIINLWRSWSIKFLKEKAHILVQKSAFVLGCVDETGTLRGHSSDTEGTEEKDIDKLPQIFLQISDLKNYNKTCIIRGVCIVGRNPSLHPGDIRVVEAVDCEALHHLKDVVVFPSTGDRPVPNMLSGGDLDGDDFFVIWEPSLMPIEWNYPPMNYSPPEPIELDRDVGVNDLRNFFVRYLKNDKLPLIATAHLAFSDELGPKSPKCLELAELHSKAVDYPKTGDPAILRRDQQPRKWPHFMEKKNSYRSGKALGIIYNKVAHKTVEFNPVWDNPFDKRITKKFELDNEILKAARKIKTEYDTAVRRVLSQHALKTEFELYTGFALTKPSVGSDYNFREDLDREFRSIKEHYQDVCIQAAGGKNAENIEPFVAAMYTITEEQIRTALFEHDRGPINDAGTILQPRKLEPRSMPLISFPWIFYGVMCRIATDGAIDPKTNMGTYRATQQPFIRDDMAAREPNPTEETKPATTGLALEKVAPMEDEEKTTGGEPSGSDRALEEDVSDEALGSIHLHQGEEPEEDDAIDRLDDLIDG</sequence>
<evidence type="ECO:0000256" key="8">
    <source>
        <dbReference type="RuleBase" id="RU363098"/>
    </source>
</evidence>
<protein>
    <recommendedName>
        <fullName evidence="8">RNA-dependent RNA polymerase</fullName>
        <ecNumber evidence="8">2.7.7.48</ecNumber>
    </recommendedName>
</protein>
<dbReference type="GO" id="GO:0030422">
    <property type="term" value="P:siRNA processing"/>
    <property type="evidence" value="ECO:0007669"/>
    <property type="project" value="TreeGrafter"/>
</dbReference>
<evidence type="ECO:0000313" key="12">
    <source>
        <dbReference type="EMBL" id="RGP77438.1"/>
    </source>
</evidence>
<dbReference type="PANTHER" id="PTHR23079">
    <property type="entry name" value="RNA-DEPENDENT RNA POLYMERASE"/>
    <property type="match status" value="1"/>
</dbReference>
<dbReference type="EC" id="2.7.7.48" evidence="8"/>
<evidence type="ECO:0000256" key="9">
    <source>
        <dbReference type="SAM" id="MobiDB-lite"/>
    </source>
</evidence>
<dbReference type="STRING" id="694270.A0A395SYB8"/>
<evidence type="ECO:0000256" key="6">
    <source>
        <dbReference type="ARBA" id="ARBA00023158"/>
    </source>
</evidence>
<proteinExistence type="inferred from homology"/>
<feature type="domain" description="RDRP C-terminal head" evidence="11">
    <location>
        <begin position="1075"/>
        <end position="1216"/>
    </location>
</feature>
<keyword evidence="13" id="KW-1185">Reference proteome</keyword>
<keyword evidence="3 8" id="KW-0808">Transferase</keyword>
<dbReference type="InterPro" id="IPR007855">
    <property type="entry name" value="RDRP"/>
</dbReference>
<comment type="similarity">
    <text evidence="1 8">Belongs to the RdRP family.</text>
</comment>
<feature type="region of interest" description="Disordered" evidence="9">
    <location>
        <begin position="1243"/>
        <end position="1320"/>
    </location>
</feature>
<dbReference type="GO" id="GO:0003968">
    <property type="term" value="F:RNA-directed RNA polymerase activity"/>
    <property type="evidence" value="ECO:0007669"/>
    <property type="project" value="UniProtKB-KW"/>
</dbReference>
<evidence type="ECO:0000259" key="10">
    <source>
        <dbReference type="Pfam" id="PF05183"/>
    </source>
</evidence>
<comment type="catalytic activity">
    <reaction evidence="7 8">
        <text>RNA(n) + a ribonucleoside 5'-triphosphate = RNA(n+1) + diphosphate</text>
        <dbReference type="Rhea" id="RHEA:21248"/>
        <dbReference type="Rhea" id="RHEA-COMP:14527"/>
        <dbReference type="Rhea" id="RHEA-COMP:17342"/>
        <dbReference type="ChEBI" id="CHEBI:33019"/>
        <dbReference type="ChEBI" id="CHEBI:61557"/>
        <dbReference type="ChEBI" id="CHEBI:140395"/>
        <dbReference type="EC" id="2.7.7.48"/>
    </reaction>
</comment>
<evidence type="ECO:0000256" key="3">
    <source>
        <dbReference type="ARBA" id="ARBA00022679"/>
    </source>
</evidence>
<evidence type="ECO:0000256" key="2">
    <source>
        <dbReference type="ARBA" id="ARBA00022484"/>
    </source>
</evidence>
<dbReference type="OrthoDB" id="6513042at2759"/>
<dbReference type="GO" id="GO:0003723">
    <property type="term" value="F:RNA binding"/>
    <property type="evidence" value="ECO:0007669"/>
    <property type="project" value="UniProtKB-KW"/>
</dbReference>
<name>A0A395SYB8_9HYPO</name>
<dbReference type="InterPro" id="IPR058752">
    <property type="entry name" value="RDRP_C_head"/>
</dbReference>
<evidence type="ECO:0000256" key="4">
    <source>
        <dbReference type="ARBA" id="ARBA00022695"/>
    </source>
</evidence>
<keyword evidence="4 8" id="KW-0548">Nucleotidyltransferase</keyword>
<evidence type="ECO:0000256" key="5">
    <source>
        <dbReference type="ARBA" id="ARBA00022884"/>
    </source>
</evidence>
<gene>
    <name evidence="12" type="ORF">FLONG3_4443</name>
</gene>
<evidence type="ECO:0000259" key="11">
    <source>
        <dbReference type="Pfam" id="PF26253"/>
    </source>
</evidence>
<dbReference type="InterPro" id="IPR057596">
    <property type="entry name" value="RDRP_core"/>
</dbReference>
<dbReference type="Pfam" id="PF05183">
    <property type="entry name" value="RdRP"/>
    <property type="match status" value="1"/>
</dbReference>
<dbReference type="Proteomes" id="UP000266234">
    <property type="component" value="Unassembled WGS sequence"/>
</dbReference>
<accession>A0A395SYB8</accession>
<keyword evidence="2 8" id="KW-0696">RNA-directed RNA polymerase</keyword>
<dbReference type="PANTHER" id="PTHR23079:SF55">
    <property type="entry name" value="RNA-DIRECTED RNA POLYMERASE"/>
    <property type="match status" value="1"/>
</dbReference>
<dbReference type="Pfam" id="PF26253">
    <property type="entry name" value="RdRP_head"/>
    <property type="match status" value="1"/>
</dbReference>
<comment type="caution">
    <text evidence="12">The sequence shown here is derived from an EMBL/GenBank/DDBJ whole genome shotgun (WGS) entry which is preliminary data.</text>
</comment>
<keyword evidence="6" id="KW-0943">RNA-mediated gene silencing</keyword>
<feature type="domain" description="RDRP core" evidence="10">
    <location>
        <begin position="479"/>
        <end position="1047"/>
    </location>
</feature>
<reference evidence="12 13" key="1">
    <citation type="journal article" date="2018" name="PLoS Pathog.">
        <title>Evolution of structural diversity of trichothecenes, a family of toxins produced by plant pathogenic and entomopathogenic fungi.</title>
        <authorList>
            <person name="Proctor R.H."/>
            <person name="McCormick S.P."/>
            <person name="Kim H.S."/>
            <person name="Cardoza R.E."/>
            <person name="Stanley A.M."/>
            <person name="Lindo L."/>
            <person name="Kelly A."/>
            <person name="Brown D.W."/>
            <person name="Lee T."/>
            <person name="Vaughan M.M."/>
            <person name="Alexander N.J."/>
            <person name="Busman M."/>
            <person name="Gutierrez S."/>
        </authorList>
    </citation>
    <scope>NUCLEOTIDE SEQUENCE [LARGE SCALE GENOMIC DNA]</scope>
    <source>
        <strain evidence="12 13">NRRL 20695</strain>
    </source>
</reference>
<evidence type="ECO:0000256" key="7">
    <source>
        <dbReference type="ARBA" id="ARBA00048744"/>
    </source>
</evidence>
<dbReference type="EMBL" id="PXOG01000093">
    <property type="protein sequence ID" value="RGP77438.1"/>
    <property type="molecule type" value="Genomic_DNA"/>
</dbReference>
<evidence type="ECO:0000256" key="1">
    <source>
        <dbReference type="ARBA" id="ARBA00005762"/>
    </source>
</evidence>
<keyword evidence="5 8" id="KW-0694">RNA-binding</keyword>
<feature type="compositionally biased region" description="Basic and acidic residues" evidence="9">
    <location>
        <begin position="1311"/>
        <end position="1320"/>
    </location>
</feature>